<gene>
    <name evidence="2" type="ORF">QBC47DRAFT_435376</name>
</gene>
<keyword evidence="3" id="KW-1185">Reference proteome</keyword>
<keyword evidence="1" id="KW-0732">Signal</keyword>
<dbReference type="EMBL" id="MU839844">
    <property type="protein sequence ID" value="KAK1750887.1"/>
    <property type="molecule type" value="Genomic_DNA"/>
</dbReference>
<accession>A0AAJ0B3H3</accession>
<evidence type="ECO:0000256" key="1">
    <source>
        <dbReference type="SAM" id="SignalP"/>
    </source>
</evidence>
<feature type="chain" id="PRO_5042558685" evidence="1">
    <location>
        <begin position="18"/>
        <end position="117"/>
    </location>
</feature>
<evidence type="ECO:0000313" key="3">
    <source>
        <dbReference type="Proteomes" id="UP001239445"/>
    </source>
</evidence>
<feature type="signal peptide" evidence="1">
    <location>
        <begin position="1"/>
        <end position="17"/>
    </location>
</feature>
<evidence type="ECO:0000313" key="2">
    <source>
        <dbReference type="EMBL" id="KAK1750887.1"/>
    </source>
</evidence>
<dbReference type="Proteomes" id="UP001239445">
    <property type="component" value="Unassembled WGS sequence"/>
</dbReference>
<name>A0AAJ0B3H3_9PEZI</name>
<comment type="caution">
    <text evidence="2">The sequence shown here is derived from an EMBL/GenBank/DDBJ whole genome shotgun (WGS) entry which is preliminary data.</text>
</comment>
<reference evidence="2" key="1">
    <citation type="submission" date="2023-06" db="EMBL/GenBank/DDBJ databases">
        <title>Genome-scale phylogeny and comparative genomics of the fungal order Sordariales.</title>
        <authorList>
            <consortium name="Lawrence Berkeley National Laboratory"/>
            <person name="Hensen N."/>
            <person name="Bonometti L."/>
            <person name="Westerberg I."/>
            <person name="Brannstrom I.O."/>
            <person name="Guillou S."/>
            <person name="Cros-Aarteil S."/>
            <person name="Calhoun S."/>
            <person name="Haridas S."/>
            <person name="Kuo A."/>
            <person name="Mondo S."/>
            <person name="Pangilinan J."/>
            <person name="Riley R."/>
            <person name="Labutti K."/>
            <person name="Andreopoulos B."/>
            <person name="Lipzen A."/>
            <person name="Chen C."/>
            <person name="Yanf M."/>
            <person name="Daum C."/>
            <person name="Ng V."/>
            <person name="Clum A."/>
            <person name="Steindorff A."/>
            <person name="Ohm R."/>
            <person name="Martin F."/>
            <person name="Silar P."/>
            <person name="Natvig D."/>
            <person name="Lalanne C."/>
            <person name="Gautier V."/>
            <person name="Ament-Velasquez S.L."/>
            <person name="Kruys A."/>
            <person name="Hutchinson M.I."/>
            <person name="Powell A.J."/>
            <person name="Barry K."/>
            <person name="Miller A.N."/>
            <person name="Grigoriev I.V."/>
            <person name="Debuchy R."/>
            <person name="Gladieux P."/>
            <person name="Thoren M.H."/>
            <person name="Johannesson H."/>
        </authorList>
    </citation>
    <scope>NUCLEOTIDE SEQUENCE</scope>
    <source>
        <strain evidence="2">PSN4</strain>
    </source>
</reference>
<proteinExistence type="predicted"/>
<organism evidence="2 3">
    <name type="scientific">Echria macrotheca</name>
    <dbReference type="NCBI Taxonomy" id="438768"/>
    <lineage>
        <taxon>Eukaryota</taxon>
        <taxon>Fungi</taxon>
        <taxon>Dikarya</taxon>
        <taxon>Ascomycota</taxon>
        <taxon>Pezizomycotina</taxon>
        <taxon>Sordariomycetes</taxon>
        <taxon>Sordariomycetidae</taxon>
        <taxon>Sordariales</taxon>
        <taxon>Schizotheciaceae</taxon>
        <taxon>Echria</taxon>
    </lineage>
</organism>
<sequence length="117" mass="12082">MQFKLAAIFLAIGLVAAVPQDHDLIARQNQNRPVPSGQCCVAETNLKQDACNANGGAGRCVPGGNNCGSALSCVAQSKLACDSGIIERGKSLCRAKAGNGFIDGNKVIQNLNQAKVN</sequence>
<protein>
    <submittedName>
        <fullName evidence="2">Uncharacterized protein</fullName>
    </submittedName>
</protein>
<dbReference type="AlphaFoldDB" id="A0AAJ0B3H3"/>